<comment type="caution">
    <text evidence="2">The sequence shown here is derived from an EMBL/GenBank/DDBJ whole genome shotgun (WGS) entry which is preliminary data.</text>
</comment>
<gene>
    <name evidence="2" type="ORF">S01H4_43674</name>
</gene>
<accession>X1D6P3</accession>
<dbReference type="Pfam" id="PF00144">
    <property type="entry name" value="Beta-lactamase"/>
    <property type="match status" value="1"/>
</dbReference>
<dbReference type="SUPFAM" id="SSF56601">
    <property type="entry name" value="beta-lactamase/transpeptidase-like"/>
    <property type="match status" value="1"/>
</dbReference>
<evidence type="ECO:0000313" key="2">
    <source>
        <dbReference type="EMBL" id="GAH00769.1"/>
    </source>
</evidence>
<dbReference type="EMBL" id="BART01024114">
    <property type="protein sequence ID" value="GAH00769.1"/>
    <property type="molecule type" value="Genomic_DNA"/>
</dbReference>
<feature type="non-terminal residue" evidence="2">
    <location>
        <position position="284"/>
    </location>
</feature>
<dbReference type="InterPro" id="IPR012338">
    <property type="entry name" value="Beta-lactam/transpept-like"/>
</dbReference>
<reference evidence="2" key="1">
    <citation type="journal article" date="2014" name="Front. Microbiol.">
        <title>High frequency of phylogenetically diverse reductive dehalogenase-homologous genes in deep subseafloor sedimentary metagenomes.</title>
        <authorList>
            <person name="Kawai M."/>
            <person name="Futagami T."/>
            <person name="Toyoda A."/>
            <person name="Takaki Y."/>
            <person name="Nishi S."/>
            <person name="Hori S."/>
            <person name="Arai W."/>
            <person name="Tsubouchi T."/>
            <person name="Morono Y."/>
            <person name="Uchiyama I."/>
            <person name="Ito T."/>
            <person name="Fujiyama A."/>
            <person name="Inagaki F."/>
            <person name="Takami H."/>
        </authorList>
    </citation>
    <scope>NUCLEOTIDE SEQUENCE</scope>
    <source>
        <strain evidence="2">Expedition CK06-06</strain>
    </source>
</reference>
<evidence type="ECO:0000259" key="1">
    <source>
        <dbReference type="Pfam" id="PF00144"/>
    </source>
</evidence>
<protein>
    <recommendedName>
        <fullName evidence="1">Beta-lactamase-related domain-containing protein</fullName>
    </recommendedName>
</protein>
<dbReference type="InterPro" id="IPR050789">
    <property type="entry name" value="Diverse_Enzym_Activities"/>
</dbReference>
<dbReference type="AlphaFoldDB" id="X1D6P3"/>
<dbReference type="PANTHER" id="PTHR43283:SF3">
    <property type="entry name" value="BETA-LACTAMASE FAMILY PROTEIN (AFU_ORTHOLOGUE AFUA_5G07500)"/>
    <property type="match status" value="1"/>
</dbReference>
<sequence length="284" mass="32301">PLSTVKNSDVVHINHIDHPFKEKDNISLEWANGPLEIAKIKLPNVNGINGFEVFNIHSIFNVDKNGYDIVLSSKASKTGKTGSFLKIKKVDSDTHRSICFSPDTILVRAKIKTYYYKLVPLNRELTILDVLNHGLGWTYYSSALLYMSFGYANNTVKRNIQAGLWNELGIPVGLPVSCYKCGIQNWVKLSSKIPLLYQPGEDWSYGPQLSILGSLIEIIDGRSVEQYMKNELWEPLGMKDTGFYIHDNDPLYDNKVDRVCKLYINMPKIVIKFIGKEIPFPHVY</sequence>
<dbReference type="Gene3D" id="3.40.710.10">
    <property type="entry name" value="DD-peptidase/beta-lactamase superfamily"/>
    <property type="match status" value="1"/>
</dbReference>
<dbReference type="PANTHER" id="PTHR43283">
    <property type="entry name" value="BETA-LACTAMASE-RELATED"/>
    <property type="match status" value="1"/>
</dbReference>
<name>X1D6P3_9ZZZZ</name>
<feature type="domain" description="Beta-lactamase-related" evidence="1">
    <location>
        <begin position="121"/>
        <end position="252"/>
    </location>
</feature>
<feature type="non-terminal residue" evidence="2">
    <location>
        <position position="1"/>
    </location>
</feature>
<organism evidence="2">
    <name type="scientific">marine sediment metagenome</name>
    <dbReference type="NCBI Taxonomy" id="412755"/>
    <lineage>
        <taxon>unclassified sequences</taxon>
        <taxon>metagenomes</taxon>
        <taxon>ecological metagenomes</taxon>
    </lineage>
</organism>
<proteinExistence type="predicted"/>
<dbReference type="InterPro" id="IPR001466">
    <property type="entry name" value="Beta-lactam-related"/>
</dbReference>